<evidence type="ECO:0000313" key="2">
    <source>
        <dbReference type="EMBL" id="MBY05146.1"/>
    </source>
</evidence>
<feature type="region of interest" description="Disordered" evidence="1">
    <location>
        <begin position="205"/>
        <end position="227"/>
    </location>
</feature>
<name>A0A2R5L6L3_9ACAR</name>
<dbReference type="EMBL" id="GGLE01001020">
    <property type="protein sequence ID" value="MBY05146.1"/>
    <property type="molecule type" value="Transcribed_RNA"/>
</dbReference>
<accession>A0A2R5L6L3</accession>
<sequence>MTFPENRHGMSTLESKIMELKKQIHHLTILANYKEKELGCIRNLRLAKEEALKQLECKYPSIFSPPRTCRGTASVASAFHTDVPDIVAKAAALSGLTASERNFRAAQHRAAFSDTYSSSQTASKDSAFQTFRKIAPKQPSCVSAEDRHPHIIPLAGPFWIPDLAAGANASPKSPKRHHQDSTASHPAYELPASFRWWSQRTSPDAAAGYGVPATQNDVHRGSSASISSPSGALLDCNTVQSHTAPSLSPLLHMKQSFTYTPRSVPSDSDECAPRTSDTHSRDVLVSARSSSDVYAVQTSVSPDNVREPEGVLQRRALHMYAQLLRGSTEKDPMDITATLLREKQVAAGHSSSQSRAFYNAMDTWMKTAQNIRENVAGSCTTRRENDTKAMPQATSIERQFSEQQADTGHHEARSAASRFRAAVCLNCGDPRVKYVCSCCRTQTFCSELCQMELWSHRNGAGKEA</sequence>
<evidence type="ECO:0000256" key="1">
    <source>
        <dbReference type="SAM" id="MobiDB-lite"/>
    </source>
</evidence>
<feature type="region of interest" description="Disordered" evidence="1">
    <location>
        <begin position="165"/>
        <end position="184"/>
    </location>
</feature>
<dbReference type="AlphaFoldDB" id="A0A2R5L6L3"/>
<reference evidence="2" key="1">
    <citation type="submission" date="2018-03" db="EMBL/GenBank/DDBJ databases">
        <title>The relapsing fever spirochete Borrelia turicatae persists in the highly oxidative environment of its soft-bodied tick vector.</title>
        <authorList>
            <person name="Bourret T.J."/>
            <person name="Boyle W.K."/>
            <person name="Valenzuela J.G."/>
            <person name="Oliveira F."/>
            <person name="Lopez J.E."/>
        </authorList>
    </citation>
    <scope>NUCLEOTIDE SEQUENCE</scope>
    <source>
        <strain evidence="2">Kansas strain/isolate</strain>
        <tissue evidence="2">Salivary glands</tissue>
    </source>
</reference>
<organism evidence="2">
    <name type="scientific">Ornithodoros turicata</name>
    <dbReference type="NCBI Taxonomy" id="34597"/>
    <lineage>
        <taxon>Eukaryota</taxon>
        <taxon>Metazoa</taxon>
        <taxon>Ecdysozoa</taxon>
        <taxon>Arthropoda</taxon>
        <taxon>Chelicerata</taxon>
        <taxon>Arachnida</taxon>
        <taxon>Acari</taxon>
        <taxon>Parasitiformes</taxon>
        <taxon>Ixodida</taxon>
        <taxon>Ixodoidea</taxon>
        <taxon>Argasidae</taxon>
        <taxon>Ornithodorinae</taxon>
        <taxon>Ornithodoros</taxon>
    </lineage>
</organism>
<feature type="region of interest" description="Disordered" evidence="1">
    <location>
        <begin position="260"/>
        <end position="284"/>
    </location>
</feature>
<protein>
    <submittedName>
        <fullName evidence="2">Putative gastric mucin</fullName>
    </submittedName>
</protein>
<proteinExistence type="predicted"/>